<keyword evidence="3" id="KW-0808">Transferase</keyword>
<dbReference type="OrthoDB" id="27149at2157"/>
<evidence type="ECO:0000256" key="3">
    <source>
        <dbReference type="ARBA" id="ARBA00022679"/>
    </source>
</evidence>
<organism evidence="5 6">
    <name type="scientific">Methanospirillum lacunae</name>
    <dbReference type="NCBI Taxonomy" id="668570"/>
    <lineage>
        <taxon>Archaea</taxon>
        <taxon>Methanobacteriati</taxon>
        <taxon>Methanobacteriota</taxon>
        <taxon>Stenosarchaea group</taxon>
        <taxon>Methanomicrobia</taxon>
        <taxon>Methanomicrobiales</taxon>
        <taxon>Methanospirillaceae</taxon>
        <taxon>Methanospirillum</taxon>
    </lineage>
</organism>
<keyword evidence="4" id="KW-0949">S-adenosyl-L-methionine</keyword>
<dbReference type="PROSITE" id="PS00092">
    <property type="entry name" value="N6_MTASE"/>
    <property type="match status" value="1"/>
</dbReference>
<accession>A0A2V2N3Z4</accession>
<dbReference type="PANTHER" id="PTHR45875:SF1">
    <property type="entry name" value="METHYLTRANSFERASE N6AMT1"/>
    <property type="match status" value="1"/>
</dbReference>
<dbReference type="AlphaFoldDB" id="A0A2V2N3Z4"/>
<dbReference type="PANTHER" id="PTHR45875">
    <property type="entry name" value="METHYLTRANSFERASE N6AMT1"/>
    <property type="match status" value="1"/>
</dbReference>
<dbReference type="CDD" id="cd02440">
    <property type="entry name" value="AdoMet_MTases"/>
    <property type="match status" value="1"/>
</dbReference>
<dbReference type="InterPro" id="IPR029063">
    <property type="entry name" value="SAM-dependent_MTases_sf"/>
</dbReference>
<dbReference type="EMBL" id="QGMY01000017">
    <property type="protein sequence ID" value="PWR69983.1"/>
    <property type="molecule type" value="Genomic_DNA"/>
</dbReference>
<dbReference type="InterPro" id="IPR004557">
    <property type="entry name" value="PrmC-related"/>
</dbReference>
<dbReference type="GO" id="GO:0003676">
    <property type="term" value="F:nucleic acid binding"/>
    <property type="evidence" value="ECO:0007669"/>
    <property type="project" value="InterPro"/>
</dbReference>
<name>A0A2V2N3Z4_9EURY</name>
<evidence type="ECO:0000256" key="1">
    <source>
        <dbReference type="ARBA" id="ARBA00006149"/>
    </source>
</evidence>
<reference evidence="5 6" key="1">
    <citation type="submission" date="2018-05" db="EMBL/GenBank/DDBJ databases">
        <title>Draft genome of Methanospirillum lacunae Ki8-1.</title>
        <authorList>
            <person name="Dueholm M.S."/>
            <person name="Nielsen P.H."/>
            <person name="Bakmann L.F."/>
            <person name="Otzen D.E."/>
        </authorList>
    </citation>
    <scope>NUCLEOTIDE SEQUENCE [LARGE SCALE GENOMIC DNA]</scope>
    <source>
        <strain evidence="5 6">Ki8-1</strain>
    </source>
</reference>
<evidence type="ECO:0000256" key="4">
    <source>
        <dbReference type="ARBA" id="ARBA00022691"/>
    </source>
</evidence>
<dbReference type="SUPFAM" id="SSF53335">
    <property type="entry name" value="S-adenosyl-L-methionine-dependent methyltransferases"/>
    <property type="match status" value="1"/>
</dbReference>
<dbReference type="InterPro" id="IPR002052">
    <property type="entry name" value="DNA_methylase_N6_adenine_CS"/>
</dbReference>
<comment type="caution">
    <text evidence="5">The sequence shown here is derived from an EMBL/GenBank/DDBJ whole genome shotgun (WGS) entry which is preliminary data.</text>
</comment>
<evidence type="ECO:0000313" key="6">
    <source>
        <dbReference type="Proteomes" id="UP000245657"/>
    </source>
</evidence>
<evidence type="ECO:0000313" key="5">
    <source>
        <dbReference type="EMBL" id="PWR69983.1"/>
    </source>
</evidence>
<keyword evidence="2 5" id="KW-0489">Methyltransferase</keyword>
<dbReference type="Proteomes" id="UP000245657">
    <property type="component" value="Unassembled WGS sequence"/>
</dbReference>
<dbReference type="GO" id="GO:0008757">
    <property type="term" value="F:S-adenosylmethionine-dependent methyltransferase activity"/>
    <property type="evidence" value="ECO:0007669"/>
    <property type="project" value="TreeGrafter"/>
</dbReference>
<dbReference type="GO" id="GO:0008276">
    <property type="term" value="F:protein methyltransferase activity"/>
    <property type="evidence" value="ECO:0007669"/>
    <property type="project" value="TreeGrafter"/>
</dbReference>
<keyword evidence="6" id="KW-1185">Reference proteome</keyword>
<sequence length="192" mass="20799">MQRSQTSFHADPNQVYQPAEDSFLLLKTAKSEVKPSDRVLEIGVGSGYVSSGLLSSCQLLVATDKNPHAATIAYASGVPVVRTNLAAGLRGPFDLILFNPPYLPTDPSERIDDWLELALDGGPSGRDVIIRFLQEIPSLLSSEGRVLLLISSLTGPEEVEDLVRKNGFVSTPVAEERVEGGEILLILRLTRC</sequence>
<proteinExistence type="inferred from homology"/>
<comment type="similarity">
    <text evidence="1">Belongs to the eukaryotic/archaeal PrmC-related family.</text>
</comment>
<dbReference type="GO" id="GO:0032259">
    <property type="term" value="P:methylation"/>
    <property type="evidence" value="ECO:0007669"/>
    <property type="project" value="UniProtKB-KW"/>
</dbReference>
<protein>
    <submittedName>
        <fullName evidence="5">Methylase</fullName>
    </submittedName>
</protein>
<dbReference type="RefSeq" id="WP_109970047.1">
    <property type="nucleotide sequence ID" value="NZ_CP176093.1"/>
</dbReference>
<gene>
    <name evidence="5" type="ORF">DK846_16260</name>
</gene>
<dbReference type="GeneID" id="97547508"/>
<evidence type="ECO:0000256" key="2">
    <source>
        <dbReference type="ARBA" id="ARBA00022603"/>
    </source>
</evidence>
<dbReference type="GO" id="GO:0035657">
    <property type="term" value="C:eRF1 methyltransferase complex"/>
    <property type="evidence" value="ECO:0007669"/>
    <property type="project" value="TreeGrafter"/>
</dbReference>
<dbReference type="NCBIfam" id="TIGR00537">
    <property type="entry name" value="hemK_rel_arch"/>
    <property type="match status" value="1"/>
</dbReference>
<dbReference type="InterPro" id="IPR052190">
    <property type="entry name" value="Euk-Arch_PrmC-MTase"/>
</dbReference>
<dbReference type="Gene3D" id="3.40.50.150">
    <property type="entry name" value="Vaccinia Virus protein VP39"/>
    <property type="match status" value="1"/>
</dbReference>